<proteinExistence type="predicted"/>
<name>A0A2W2GVJ4_9ACTN</name>
<comment type="caution">
    <text evidence="1">The sequence shown here is derived from an EMBL/GenBank/DDBJ whole genome shotgun (WGS) entry which is preliminary data.</text>
</comment>
<dbReference type="SUPFAM" id="SSF53474">
    <property type="entry name" value="alpha/beta-Hydrolases"/>
    <property type="match status" value="1"/>
</dbReference>
<organism evidence="1 2">
    <name type="scientific">Spongiactinospora gelatinilytica</name>
    <dbReference type="NCBI Taxonomy" id="2666298"/>
    <lineage>
        <taxon>Bacteria</taxon>
        <taxon>Bacillati</taxon>
        <taxon>Actinomycetota</taxon>
        <taxon>Actinomycetes</taxon>
        <taxon>Streptosporangiales</taxon>
        <taxon>Streptosporangiaceae</taxon>
        <taxon>Spongiactinospora</taxon>
    </lineage>
</organism>
<dbReference type="EMBL" id="POUA01000095">
    <property type="protein sequence ID" value="PZG46559.1"/>
    <property type="molecule type" value="Genomic_DNA"/>
</dbReference>
<dbReference type="InterPro" id="IPR029058">
    <property type="entry name" value="AB_hydrolase_fold"/>
</dbReference>
<keyword evidence="2" id="KW-1185">Reference proteome</keyword>
<protein>
    <recommendedName>
        <fullName evidence="3">Alpha/beta hydrolase</fullName>
    </recommendedName>
</protein>
<dbReference type="Proteomes" id="UP000248544">
    <property type="component" value="Unassembled WGS sequence"/>
</dbReference>
<reference evidence="1 2" key="1">
    <citation type="submission" date="2018-01" db="EMBL/GenBank/DDBJ databases">
        <title>Draft genome sequence of Sphaerisporangium sp. 7K107.</title>
        <authorList>
            <person name="Sahin N."/>
            <person name="Saygin H."/>
            <person name="Ay H."/>
        </authorList>
    </citation>
    <scope>NUCLEOTIDE SEQUENCE [LARGE SCALE GENOMIC DNA]</scope>
    <source>
        <strain evidence="1 2">7K107</strain>
    </source>
</reference>
<dbReference type="RefSeq" id="WP_111167683.1">
    <property type="nucleotide sequence ID" value="NZ_POUA01000095.1"/>
</dbReference>
<sequence>MLLLTGERSPAHLRRAAELLRAAVPGSCLTAFPGVGHNAPDQEDPVRVARALAAFLRSV</sequence>
<accession>A0A2W2GVJ4</accession>
<evidence type="ECO:0008006" key="3">
    <source>
        <dbReference type="Google" id="ProtNLM"/>
    </source>
</evidence>
<evidence type="ECO:0000313" key="1">
    <source>
        <dbReference type="EMBL" id="PZG46559.1"/>
    </source>
</evidence>
<dbReference type="AlphaFoldDB" id="A0A2W2GVJ4"/>
<gene>
    <name evidence="1" type="ORF">C1I98_14380</name>
</gene>
<dbReference type="Gene3D" id="3.40.50.1820">
    <property type="entry name" value="alpha/beta hydrolase"/>
    <property type="match status" value="1"/>
</dbReference>
<evidence type="ECO:0000313" key="2">
    <source>
        <dbReference type="Proteomes" id="UP000248544"/>
    </source>
</evidence>